<protein>
    <submittedName>
        <fullName evidence="1">Uncharacterized protein</fullName>
    </submittedName>
</protein>
<accession>A0AB37MFX2</accession>
<proteinExistence type="predicted"/>
<comment type="caution">
    <text evidence="1">The sequence shown here is derived from an EMBL/GenBank/DDBJ whole genome shotgun (WGS) entry which is preliminary data.</text>
</comment>
<name>A0AB37MFX2_9BACE</name>
<evidence type="ECO:0000313" key="2">
    <source>
        <dbReference type="Proteomes" id="UP000286003"/>
    </source>
</evidence>
<evidence type="ECO:0000313" key="1">
    <source>
        <dbReference type="EMBL" id="RHN08681.1"/>
    </source>
</evidence>
<organism evidence="1 2">
    <name type="scientific">Bacteroides intestinalis</name>
    <dbReference type="NCBI Taxonomy" id="329854"/>
    <lineage>
        <taxon>Bacteria</taxon>
        <taxon>Pseudomonadati</taxon>
        <taxon>Bacteroidota</taxon>
        <taxon>Bacteroidia</taxon>
        <taxon>Bacteroidales</taxon>
        <taxon>Bacteroidaceae</taxon>
        <taxon>Bacteroides</taxon>
    </lineage>
</organism>
<sequence length="118" mass="13432">MKIHEFDPVIYPRKLWVAVSTYTFSDRFEGVSEWDDTADAIVDCVRDKLRNLGGILVRFESKNAITIANIAHESSHIAMNIFDYIGAKVDLANQETFSYLVGWVANCINQVRTGKFKD</sequence>
<dbReference type="Proteomes" id="UP000286003">
    <property type="component" value="Unassembled WGS sequence"/>
</dbReference>
<dbReference type="EMBL" id="QRQM01000005">
    <property type="protein sequence ID" value="RHN08681.1"/>
    <property type="molecule type" value="Genomic_DNA"/>
</dbReference>
<reference evidence="1 2" key="1">
    <citation type="submission" date="2018-08" db="EMBL/GenBank/DDBJ databases">
        <title>A genome reference for cultivated species of the human gut microbiota.</title>
        <authorList>
            <person name="Zou Y."/>
            <person name="Xue W."/>
            <person name="Luo G."/>
        </authorList>
    </citation>
    <scope>NUCLEOTIDE SEQUENCE [LARGE SCALE GENOMIC DNA]</scope>
    <source>
        <strain evidence="1 2">AF31-23</strain>
    </source>
</reference>
<dbReference type="RefSeq" id="WP_118476936.1">
    <property type="nucleotide sequence ID" value="NZ_JAQCXL010000005.1"/>
</dbReference>
<gene>
    <name evidence="1" type="ORF">DWZ32_05720</name>
</gene>
<dbReference type="AlphaFoldDB" id="A0AB37MFX2"/>